<accession>A0A6A4N8G9</accession>
<proteinExistence type="predicted"/>
<dbReference type="PANTHER" id="PTHR45855">
    <property type="entry name" value="TRANSCRIPTION FACTOR PIF1-RELATED"/>
    <property type="match status" value="1"/>
</dbReference>
<dbReference type="PANTHER" id="PTHR45855:SF72">
    <property type="entry name" value="HELIX LOOP HELIX DNA-BINDING DOMAIN PROTEIN"/>
    <property type="match status" value="1"/>
</dbReference>
<dbReference type="InterPro" id="IPR031066">
    <property type="entry name" value="bHLH_ALC-like_plant"/>
</dbReference>
<gene>
    <name evidence="2" type="ORF">Lalb_Chr22g0355061</name>
</gene>
<dbReference type="GO" id="GO:0005634">
    <property type="term" value="C:nucleus"/>
    <property type="evidence" value="ECO:0007669"/>
    <property type="project" value="TreeGrafter"/>
</dbReference>
<keyword evidence="1" id="KW-0238">DNA-binding</keyword>
<evidence type="ECO:0000256" key="1">
    <source>
        <dbReference type="ARBA" id="ARBA00023125"/>
    </source>
</evidence>
<dbReference type="Proteomes" id="UP000447434">
    <property type="component" value="Chromosome 22"/>
</dbReference>
<evidence type="ECO:0000313" key="3">
    <source>
        <dbReference type="Proteomes" id="UP000447434"/>
    </source>
</evidence>
<dbReference type="GO" id="GO:0003677">
    <property type="term" value="F:DNA binding"/>
    <property type="evidence" value="ECO:0007669"/>
    <property type="project" value="UniProtKB-KW"/>
</dbReference>
<dbReference type="OrthoDB" id="690068at2759"/>
<protein>
    <submittedName>
        <fullName evidence="2">Putative transcription factor bHLH family</fullName>
    </submittedName>
</protein>
<organism evidence="2 3">
    <name type="scientific">Lupinus albus</name>
    <name type="common">White lupine</name>
    <name type="synonym">Lupinus termis</name>
    <dbReference type="NCBI Taxonomy" id="3870"/>
    <lineage>
        <taxon>Eukaryota</taxon>
        <taxon>Viridiplantae</taxon>
        <taxon>Streptophyta</taxon>
        <taxon>Embryophyta</taxon>
        <taxon>Tracheophyta</taxon>
        <taxon>Spermatophyta</taxon>
        <taxon>Magnoliopsida</taxon>
        <taxon>eudicotyledons</taxon>
        <taxon>Gunneridae</taxon>
        <taxon>Pentapetalae</taxon>
        <taxon>rosids</taxon>
        <taxon>fabids</taxon>
        <taxon>Fabales</taxon>
        <taxon>Fabaceae</taxon>
        <taxon>Papilionoideae</taxon>
        <taxon>50 kb inversion clade</taxon>
        <taxon>genistoids sensu lato</taxon>
        <taxon>core genistoids</taxon>
        <taxon>Genisteae</taxon>
        <taxon>Lupinus</taxon>
    </lineage>
</organism>
<dbReference type="EMBL" id="WOCE01000022">
    <property type="protein sequence ID" value="KAE9588413.1"/>
    <property type="molecule type" value="Genomic_DNA"/>
</dbReference>
<keyword evidence="3" id="KW-1185">Reference proteome</keyword>
<reference evidence="3" key="1">
    <citation type="journal article" date="2020" name="Nat. Commun.">
        <title>Genome sequence of the cluster root forming white lupin.</title>
        <authorList>
            <person name="Hufnagel B."/>
            <person name="Marques A."/>
            <person name="Soriano A."/>
            <person name="Marques L."/>
            <person name="Divol F."/>
            <person name="Doumas P."/>
            <person name="Sallet E."/>
            <person name="Mancinotti D."/>
            <person name="Carrere S."/>
            <person name="Marande W."/>
            <person name="Arribat S."/>
            <person name="Keller J."/>
            <person name="Huneau C."/>
            <person name="Blein T."/>
            <person name="Aime D."/>
            <person name="Laguerre M."/>
            <person name="Taylor J."/>
            <person name="Schubert V."/>
            <person name="Nelson M."/>
            <person name="Geu-Flores F."/>
            <person name="Crespi M."/>
            <person name="Gallardo-Guerrero K."/>
            <person name="Delaux P.-M."/>
            <person name="Salse J."/>
            <person name="Berges H."/>
            <person name="Guyot R."/>
            <person name="Gouzy J."/>
            <person name="Peret B."/>
        </authorList>
    </citation>
    <scope>NUCLEOTIDE SEQUENCE [LARGE SCALE GENOMIC DNA]</scope>
    <source>
        <strain evidence="3">cv. Amiga</strain>
    </source>
</reference>
<evidence type="ECO:0000313" key="2">
    <source>
        <dbReference type="EMBL" id="KAE9588413.1"/>
    </source>
</evidence>
<name>A0A6A4N8G9_LUPAL</name>
<sequence length="136" mass="14992">MLDEAIEYLKQLQLQVQMLMMRNGLSLHPMTLPGGLRPMILPQTGLNFDEVNGFHNSNSGIASSENDESFAPPSYNFSKHFSFSNQSIVPPSVINVSTSHPSTSIQPHIKDSFCSNMPQLLLDTTRMGKTPSPDVS</sequence>
<dbReference type="AlphaFoldDB" id="A0A6A4N8G9"/>
<comment type="caution">
    <text evidence="2">The sequence shown here is derived from an EMBL/GenBank/DDBJ whole genome shotgun (WGS) entry which is preliminary data.</text>
</comment>